<dbReference type="GeneID" id="303190680"/>
<comment type="caution">
    <text evidence="1">The sequence shown here is derived from an EMBL/GenBank/DDBJ whole genome shotgun (WGS) entry which is preliminary data.</text>
</comment>
<dbReference type="AlphaFoldDB" id="A0A368LFU4"/>
<evidence type="ECO:0000313" key="1">
    <source>
        <dbReference type="EMBL" id="RCS68669.1"/>
    </source>
</evidence>
<name>A0A368LFU4_9VIBR</name>
<organism evidence="1 2">
    <name type="scientific">Vibrio casei</name>
    <dbReference type="NCBI Taxonomy" id="673372"/>
    <lineage>
        <taxon>Bacteria</taxon>
        <taxon>Pseudomonadati</taxon>
        <taxon>Pseudomonadota</taxon>
        <taxon>Gammaproteobacteria</taxon>
        <taxon>Vibrionales</taxon>
        <taxon>Vibrionaceae</taxon>
        <taxon>Vibrio</taxon>
    </lineage>
</organism>
<dbReference type="Proteomes" id="UP000252479">
    <property type="component" value="Unassembled WGS sequence"/>
</dbReference>
<sequence length="90" mass="10170">MALIKFTVVAERLFVDDELSMDGLQLLAALVSNSKMGAISKRHAVLLGTENNLHKEQIENALEELLYLDYISYCSNTARESVKRSWEVKP</sequence>
<gene>
    <name evidence="1" type="ORF">CIK83_17295</name>
</gene>
<dbReference type="EMBL" id="QPGL01000004">
    <property type="protein sequence ID" value="RCS68669.1"/>
    <property type="molecule type" value="Genomic_DNA"/>
</dbReference>
<evidence type="ECO:0000313" key="2">
    <source>
        <dbReference type="Proteomes" id="UP000252479"/>
    </source>
</evidence>
<proteinExistence type="predicted"/>
<keyword evidence="2" id="KW-1185">Reference proteome</keyword>
<dbReference type="RefSeq" id="WP_086957857.1">
    <property type="nucleotide sequence ID" value="NZ_FUKS01000002.1"/>
</dbReference>
<reference evidence="1 2" key="1">
    <citation type="journal article" date="2017" name="Elife">
        <title>Extensive horizontal gene transfer in cheese-associated bacteria.</title>
        <authorList>
            <person name="Bonham K.S."/>
            <person name="Wolfe B.E."/>
            <person name="Dutton R.J."/>
        </authorList>
    </citation>
    <scope>NUCLEOTIDE SEQUENCE [LARGE SCALE GENOMIC DNA]</scope>
    <source>
        <strain evidence="1 2">JB196</strain>
    </source>
</reference>
<protein>
    <submittedName>
        <fullName evidence="1">Uncharacterized protein</fullName>
    </submittedName>
</protein>
<accession>A0A368LFU4</accession>